<accession>A0AAV5T752</accession>
<dbReference type="AlphaFoldDB" id="A0AAV5T752"/>
<sequence>MYGPYGTTVSIRFLRGVEKLKNFSSISFLLSTFDANFLDVDEALKGHLMGYYSKQNRLIDVSMSEMI</sequence>
<reference evidence="1" key="1">
    <citation type="submission" date="2023-10" db="EMBL/GenBank/DDBJ databases">
        <title>Genome assembly of Pristionchus species.</title>
        <authorList>
            <person name="Yoshida K."/>
            <person name="Sommer R.J."/>
        </authorList>
    </citation>
    <scope>NUCLEOTIDE SEQUENCE</scope>
    <source>
        <strain evidence="1">RS0144</strain>
    </source>
</reference>
<comment type="caution">
    <text evidence="1">The sequence shown here is derived from an EMBL/GenBank/DDBJ whole genome shotgun (WGS) entry which is preliminary data.</text>
</comment>
<proteinExistence type="predicted"/>
<dbReference type="EMBL" id="BTSX01000003">
    <property type="protein sequence ID" value="GMS91385.1"/>
    <property type="molecule type" value="Genomic_DNA"/>
</dbReference>
<evidence type="ECO:0000313" key="1">
    <source>
        <dbReference type="EMBL" id="GMS91385.1"/>
    </source>
</evidence>
<dbReference type="Proteomes" id="UP001432027">
    <property type="component" value="Unassembled WGS sequence"/>
</dbReference>
<protein>
    <submittedName>
        <fullName evidence="1">Uncharacterized protein</fullName>
    </submittedName>
</protein>
<keyword evidence="2" id="KW-1185">Reference proteome</keyword>
<gene>
    <name evidence="1" type="ORF">PENTCL1PPCAC_13560</name>
</gene>
<organism evidence="1 2">
    <name type="scientific">Pristionchus entomophagus</name>
    <dbReference type="NCBI Taxonomy" id="358040"/>
    <lineage>
        <taxon>Eukaryota</taxon>
        <taxon>Metazoa</taxon>
        <taxon>Ecdysozoa</taxon>
        <taxon>Nematoda</taxon>
        <taxon>Chromadorea</taxon>
        <taxon>Rhabditida</taxon>
        <taxon>Rhabditina</taxon>
        <taxon>Diplogasteromorpha</taxon>
        <taxon>Diplogasteroidea</taxon>
        <taxon>Neodiplogasteridae</taxon>
        <taxon>Pristionchus</taxon>
    </lineage>
</organism>
<evidence type="ECO:0000313" key="2">
    <source>
        <dbReference type="Proteomes" id="UP001432027"/>
    </source>
</evidence>
<name>A0AAV5T752_9BILA</name>